<dbReference type="SUPFAM" id="SSF55315">
    <property type="entry name" value="L30e-like"/>
    <property type="match status" value="1"/>
</dbReference>
<feature type="domain" description="CSD" evidence="3">
    <location>
        <begin position="166"/>
        <end position="191"/>
    </location>
</feature>
<dbReference type="Pfam" id="PF00588">
    <property type="entry name" value="SpoU_methylase"/>
    <property type="match status" value="1"/>
</dbReference>
<dbReference type="STRING" id="7398.A0A1A9Z138"/>
<reference evidence="4" key="2">
    <citation type="submission" date="2020-05" db="UniProtKB">
        <authorList>
            <consortium name="EnsemblMetazoa"/>
        </authorList>
    </citation>
    <scope>IDENTIFICATION</scope>
    <source>
        <strain evidence="4">IAEA</strain>
    </source>
</reference>
<dbReference type="InterPro" id="IPR004441">
    <property type="entry name" value="rRNA_MeTrfase_TrmH"/>
</dbReference>
<evidence type="ECO:0000313" key="5">
    <source>
        <dbReference type="Proteomes" id="UP000092445"/>
    </source>
</evidence>
<dbReference type="GO" id="GO:0003723">
    <property type="term" value="F:RNA binding"/>
    <property type="evidence" value="ECO:0007669"/>
    <property type="project" value="InterPro"/>
</dbReference>
<organism evidence="4 5">
    <name type="scientific">Glossina pallidipes</name>
    <name type="common">Tsetse fly</name>
    <dbReference type="NCBI Taxonomy" id="7398"/>
    <lineage>
        <taxon>Eukaryota</taxon>
        <taxon>Metazoa</taxon>
        <taxon>Ecdysozoa</taxon>
        <taxon>Arthropoda</taxon>
        <taxon>Hexapoda</taxon>
        <taxon>Insecta</taxon>
        <taxon>Pterygota</taxon>
        <taxon>Neoptera</taxon>
        <taxon>Endopterygota</taxon>
        <taxon>Diptera</taxon>
        <taxon>Brachycera</taxon>
        <taxon>Muscomorpha</taxon>
        <taxon>Hippoboscoidea</taxon>
        <taxon>Glossinidae</taxon>
        <taxon>Glossina</taxon>
    </lineage>
</organism>
<dbReference type="InterPro" id="IPR029064">
    <property type="entry name" value="Ribosomal_eL30-like_sf"/>
</dbReference>
<evidence type="ECO:0000313" key="4">
    <source>
        <dbReference type="EnsemblMetazoa" id="GPAI000681-PA"/>
    </source>
</evidence>
<dbReference type="SUPFAM" id="SSF75217">
    <property type="entry name" value="alpha/beta knot"/>
    <property type="match status" value="1"/>
</dbReference>
<dbReference type="GO" id="GO:0008173">
    <property type="term" value="F:RNA methyltransferase activity"/>
    <property type="evidence" value="ECO:0007669"/>
    <property type="project" value="InterPro"/>
</dbReference>
<dbReference type="Pfam" id="PF00313">
    <property type="entry name" value="CSD"/>
    <property type="match status" value="1"/>
</dbReference>
<sequence length="191" mass="21286">MKQYMVFTKDEKFKKLISQAHQNNVTTKFVTKKWLTKTAKHNKHQGIIAINDPRNLGACIRSAYLAGISAIIIKKNRSVQINATVKKTSSGSADLIPIIQVTNLVRTIKLLKTYHVKIIGTSSSSQNNLYLENLNQSIALIMGSENRGISNLVQKNCDQIVSCMSKIKGNVKWFNESKGFGFITPEDGSKD</sequence>
<name>A0A1A9Z138_GLOPL</name>
<dbReference type="AlphaFoldDB" id="A0A1A9Z138"/>
<dbReference type="SUPFAM" id="SSF50249">
    <property type="entry name" value="Nucleic acid-binding proteins"/>
    <property type="match status" value="1"/>
</dbReference>
<dbReference type="Gene3D" id="2.40.50.140">
    <property type="entry name" value="Nucleic acid-binding proteins"/>
    <property type="match status" value="1"/>
</dbReference>
<dbReference type="PROSITE" id="PS51857">
    <property type="entry name" value="CSD_2"/>
    <property type="match status" value="1"/>
</dbReference>
<dbReference type="Gene3D" id="3.40.1280.10">
    <property type="match status" value="1"/>
</dbReference>
<dbReference type="PANTHER" id="PTHR46429">
    <property type="entry name" value="23S RRNA (GUANOSINE-2'-O-)-METHYLTRANSFERASE RLMB"/>
    <property type="match status" value="1"/>
</dbReference>
<dbReference type="CDD" id="cd18103">
    <property type="entry name" value="SpoU-like_RlmB"/>
    <property type="match status" value="1"/>
</dbReference>
<dbReference type="InterPro" id="IPR002059">
    <property type="entry name" value="CSP_DNA-bd"/>
</dbReference>
<dbReference type="GO" id="GO:0005829">
    <property type="term" value="C:cytosol"/>
    <property type="evidence" value="ECO:0007669"/>
    <property type="project" value="TreeGrafter"/>
</dbReference>
<evidence type="ECO:0000259" key="3">
    <source>
        <dbReference type="PROSITE" id="PS51857"/>
    </source>
</evidence>
<keyword evidence="2" id="KW-0808">Transferase</keyword>
<accession>A0A1A9Z138</accession>
<evidence type="ECO:0000256" key="1">
    <source>
        <dbReference type="ARBA" id="ARBA00022603"/>
    </source>
</evidence>
<reference evidence="5" key="1">
    <citation type="submission" date="2014-03" db="EMBL/GenBank/DDBJ databases">
        <authorList>
            <person name="Aksoy S."/>
            <person name="Warren W."/>
            <person name="Wilson R.K."/>
        </authorList>
    </citation>
    <scope>NUCLEOTIDE SEQUENCE [LARGE SCALE GENOMIC DNA]</scope>
    <source>
        <strain evidence="5">IAEA</strain>
    </source>
</reference>
<dbReference type="InterPro" id="IPR012340">
    <property type="entry name" value="NA-bd_OB-fold"/>
</dbReference>
<dbReference type="EnsemblMetazoa" id="GPAI000681-RA">
    <property type="protein sequence ID" value="GPAI000681-PA"/>
    <property type="gene ID" value="GPAI000681"/>
</dbReference>
<dbReference type="InterPro" id="IPR029028">
    <property type="entry name" value="Alpha/beta_knot_MTases"/>
</dbReference>
<evidence type="ECO:0000256" key="2">
    <source>
        <dbReference type="ARBA" id="ARBA00022679"/>
    </source>
</evidence>
<dbReference type="PANTHER" id="PTHR46429:SF1">
    <property type="entry name" value="23S RRNA (GUANOSINE-2'-O-)-METHYLTRANSFERASE RLMB"/>
    <property type="match status" value="1"/>
</dbReference>
<keyword evidence="1" id="KW-0489">Methyltransferase</keyword>
<dbReference type="Gene3D" id="3.30.1330.30">
    <property type="match status" value="1"/>
</dbReference>
<dbReference type="GO" id="GO:0032259">
    <property type="term" value="P:methylation"/>
    <property type="evidence" value="ECO:0007669"/>
    <property type="project" value="UniProtKB-KW"/>
</dbReference>
<dbReference type="CDD" id="cd04458">
    <property type="entry name" value="CSP_CDS"/>
    <property type="match status" value="1"/>
</dbReference>
<dbReference type="InterPro" id="IPR001537">
    <property type="entry name" value="SpoU_MeTrfase"/>
</dbReference>
<protein>
    <recommendedName>
        <fullName evidence="3">CSD domain-containing protein</fullName>
    </recommendedName>
</protein>
<dbReference type="GO" id="GO:0006396">
    <property type="term" value="P:RNA processing"/>
    <property type="evidence" value="ECO:0007669"/>
    <property type="project" value="InterPro"/>
</dbReference>
<dbReference type="InterPro" id="IPR029026">
    <property type="entry name" value="tRNA_m1G_MTases_N"/>
</dbReference>
<dbReference type="Proteomes" id="UP000092445">
    <property type="component" value="Unassembled WGS sequence"/>
</dbReference>
<dbReference type="VEuPathDB" id="VectorBase:GPAI000681"/>
<keyword evidence="5" id="KW-1185">Reference proteome</keyword>
<proteinExistence type="predicted"/>